<evidence type="ECO:0000313" key="2">
    <source>
        <dbReference type="Proteomes" id="UP001266305"/>
    </source>
</evidence>
<evidence type="ECO:0000313" key="1">
    <source>
        <dbReference type="EMBL" id="KAK2117535.1"/>
    </source>
</evidence>
<accession>A0ABQ9W7R6</accession>
<protein>
    <submittedName>
        <fullName evidence="1">Uncharacterized protein</fullName>
    </submittedName>
</protein>
<dbReference type="Proteomes" id="UP001266305">
    <property type="component" value="Unassembled WGS sequence"/>
</dbReference>
<proteinExistence type="predicted"/>
<gene>
    <name evidence="1" type="ORF">P7K49_004421</name>
</gene>
<comment type="caution">
    <text evidence="1">The sequence shown here is derived from an EMBL/GenBank/DDBJ whole genome shotgun (WGS) entry which is preliminary data.</text>
</comment>
<dbReference type="EMBL" id="JASSZA010000002">
    <property type="protein sequence ID" value="KAK2117535.1"/>
    <property type="molecule type" value="Genomic_DNA"/>
</dbReference>
<organism evidence="1 2">
    <name type="scientific">Saguinus oedipus</name>
    <name type="common">Cotton-top tamarin</name>
    <name type="synonym">Oedipomidas oedipus</name>
    <dbReference type="NCBI Taxonomy" id="9490"/>
    <lineage>
        <taxon>Eukaryota</taxon>
        <taxon>Metazoa</taxon>
        <taxon>Chordata</taxon>
        <taxon>Craniata</taxon>
        <taxon>Vertebrata</taxon>
        <taxon>Euteleostomi</taxon>
        <taxon>Mammalia</taxon>
        <taxon>Eutheria</taxon>
        <taxon>Euarchontoglires</taxon>
        <taxon>Primates</taxon>
        <taxon>Haplorrhini</taxon>
        <taxon>Platyrrhini</taxon>
        <taxon>Cebidae</taxon>
        <taxon>Callitrichinae</taxon>
        <taxon>Saguinus</taxon>
    </lineage>
</organism>
<reference evidence="1 2" key="1">
    <citation type="submission" date="2023-05" db="EMBL/GenBank/DDBJ databases">
        <title>B98-5 Cell Line De Novo Hybrid Assembly: An Optical Mapping Approach.</title>
        <authorList>
            <person name="Kananen K."/>
            <person name="Auerbach J.A."/>
            <person name="Kautto E."/>
            <person name="Blachly J.S."/>
        </authorList>
    </citation>
    <scope>NUCLEOTIDE SEQUENCE [LARGE SCALE GENOMIC DNA]</scope>
    <source>
        <strain evidence="1">B95-8</strain>
        <tissue evidence="1">Cell line</tissue>
    </source>
</reference>
<name>A0ABQ9W7R6_SAGOE</name>
<keyword evidence="2" id="KW-1185">Reference proteome</keyword>
<sequence length="133" mass="14202">MGERVSVTLPHAAGAKTLECIVLLETPRYLVGKLEGELGSLCFAQCETEDNFVFSLRPELRAAPLGSASQNLVNITSRSISGKALEGHSCAVTTTPSPVRETLLRLIAKEGILVKTPPLERDPRCLITSSSGL</sequence>